<sequence length="54" mass="5631">MSRELTCLPCTGETILAFVIGAVVILGAVALIVAAVKRRRGAVDVPKRGKHGSE</sequence>
<keyword evidence="3" id="KW-1185">Reference proteome</keyword>
<dbReference type="Proteomes" id="UP000503297">
    <property type="component" value="Chromosome"/>
</dbReference>
<evidence type="ECO:0000313" key="3">
    <source>
        <dbReference type="Proteomes" id="UP000503297"/>
    </source>
</evidence>
<feature type="transmembrane region" description="Helical" evidence="1">
    <location>
        <begin position="15"/>
        <end position="36"/>
    </location>
</feature>
<dbReference type="EMBL" id="CP053716">
    <property type="protein sequence ID" value="QKF07317.1"/>
    <property type="molecule type" value="Genomic_DNA"/>
</dbReference>
<name>A0A6M8J136_9ACTN</name>
<gene>
    <name evidence="2" type="ORF">HLV38_03670</name>
</gene>
<accession>A0A6M8J136</accession>
<dbReference type="RefSeq" id="WP_173164371.1">
    <property type="nucleotide sequence ID" value="NZ_CP053716.1"/>
</dbReference>
<dbReference type="KEGG" id="bwa:HLV38_03670"/>
<dbReference type="AlphaFoldDB" id="A0A6M8J136"/>
<evidence type="ECO:0008006" key="4">
    <source>
        <dbReference type="Google" id="ProtNLM"/>
    </source>
</evidence>
<proteinExistence type="predicted"/>
<keyword evidence="1" id="KW-0812">Transmembrane</keyword>
<keyword evidence="1" id="KW-0472">Membrane</keyword>
<evidence type="ECO:0000313" key="2">
    <source>
        <dbReference type="EMBL" id="QKF07317.1"/>
    </source>
</evidence>
<evidence type="ECO:0000256" key="1">
    <source>
        <dbReference type="SAM" id="Phobius"/>
    </source>
</evidence>
<protein>
    <recommendedName>
        <fullName evidence="4">LPXTG cell wall anchor domain-containing protein</fullName>
    </recommendedName>
</protein>
<organism evidence="2 3">
    <name type="scientific">Berryella wangjianweii</name>
    <dbReference type="NCBI Taxonomy" id="2734634"/>
    <lineage>
        <taxon>Bacteria</taxon>
        <taxon>Bacillati</taxon>
        <taxon>Actinomycetota</taxon>
        <taxon>Coriobacteriia</taxon>
        <taxon>Eggerthellales</taxon>
        <taxon>Eggerthellaceae</taxon>
        <taxon>Berryella</taxon>
    </lineage>
</organism>
<reference evidence="3" key="1">
    <citation type="submission" date="2020-05" db="EMBL/GenBank/DDBJ databases">
        <title>Novel species in genus Nocardioides.</title>
        <authorList>
            <person name="Zhang G."/>
        </authorList>
    </citation>
    <scope>NUCLEOTIDE SEQUENCE [LARGE SCALE GENOMIC DNA]</scope>
    <source>
        <strain evidence="3">zg-1050</strain>
    </source>
</reference>
<keyword evidence="1" id="KW-1133">Transmembrane helix</keyword>